<evidence type="ECO:0000256" key="10">
    <source>
        <dbReference type="ARBA" id="ARBA00042973"/>
    </source>
</evidence>
<reference evidence="12 13" key="1">
    <citation type="journal article" date="2018" name="BMC Genomics">
        <title>The genome of Naegleria lovaniensis, the basis for a comparative approach to unravel pathogenicity factors of the human pathogenic amoeba N. fowleri.</title>
        <authorList>
            <person name="Liechti N."/>
            <person name="Schurch N."/>
            <person name="Bruggmann R."/>
            <person name="Wittwer M."/>
        </authorList>
    </citation>
    <scope>NUCLEOTIDE SEQUENCE [LARGE SCALE GENOMIC DNA]</scope>
    <source>
        <strain evidence="12 13">ATCC 30569</strain>
    </source>
</reference>
<keyword evidence="5" id="KW-0862">Zinc</keyword>
<dbReference type="EMBL" id="PYSW02000023">
    <property type="protein sequence ID" value="KAG2382569.1"/>
    <property type="molecule type" value="Genomic_DNA"/>
</dbReference>
<sequence>MNLEPQKKDWKRRMSEFLIKFRRSSLLMMSMTIHNLPEGVVVGVAFGSIGLGKTGISISSAVSLSIGVGIQNIPEGLSVSLPLVRDGAGFVKAFLIGSASALVEIIGGLIGSGLVYFSESILPYALSFAAACMVFVVVNELIPETITKHGHGCEPKSDLVPSKLEEGKGSSLSLEPISIVEPIRKKRPRFYKLTSRIGLTGFFLGFIVMMILDLVL</sequence>
<evidence type="ECO:0000256" key="5">
    <source>
        <dbReference type="ARBA" id="ARBA00022833"/>
    </source>
</evidence>
<name>A0AA88GNZ6_NAELO</name>
<feature type="transmembrane region" description="Helical" evidence="11">
    <location>
        <begin position="121"/>
        <end position="142"/>
    </location>
</feature>
<comment type="similarity">
    <text evidence="2">Belongs to the ZIP transporter (TC 2.A.5) family.</text>
</comment>
<dbReference type="GO" id="GO:0005385">
    <property type="term" value="F:zinc ion transmembrane transporter activity"/>
    <property type="evidence" value="ECO:0007669"/>
    <property type="project" value="TreeGrafter"/>
</dbReference>
<evidence type="ECO:0000256" key="1">
    <source>
        <dbReference type="ARBA" id="ARBA00004651"/>
    </source>
</evidence>
<proteinExistence type="inferred from homology"/>
<evidence type="ECO:0000256" key="4">
    <source>
        <dbReference type="ARBA" id="ARBA00022692"/>
    </source>
</evidence>
<dbReference type="Pfam" id="PF02535">
    <property type="entry name" value="Zip"/>
    <property type="match status" value="1"/>
</dbReference>
<dbReference type="RefSeq" id="XP_044548248.1">
    <property type="nucleotide sequence ID" value="XM_044694867.1"/>
</dbReference>
<evidence type="ECO:0000256" key="3">
    <source>
        <dbReference type="ARBA" id="ARBA00022475"/>
    </source>
</evidence>
<evidence type="ECO:0000313" key="12">
    <source>
        <dbReference type="EMBL" id="KAG2382569.1"/>
    </source>
</evidence>
<dbReference type="PANTHER" id="PTHR11040:SF211">
    <property type="entry name" value="ZINC TRANSPORTER ZIP11"/>
    <property type="match status" value="1"/>
</dbReference>
<evidence type="ECO:0000313" key="13">
    <source>
        <dbReference type="Proteomes" id="UP000816034"/>
    </source>
</evidence>
<gene>
    <name evidence="12" type="ORF">C9374_005149</name>
</gene>
<comment type="subcellular location">
    <subcellularLocation>
        <location evidence="1">Cell membrane</location>
        <topology evidence="1">Multi-pass membrane protein</topology>
    </subcellularLocation>
</comment>
<evidence type="ECO:0000256" key="7">
    <source>
        <dbReference type="ARBA" id="ARBA00023136"/>
    </source>
</evidence>
<dbReference type="GeneID" id="68097604"/>
<evidence type="ECO:0000256" key="8">
    <source>
        <dbReference type="ARBA" id="ARBA00040593"/>
    </source>
</evidence>
<keyword evidence="7 11" id="KW-0472">Membrane</keyword>
<comment type="caution">
    <text evidence="12">The sequence shown here is derived from an EMBL/GenBank/DDBJ whole genome shotgun (WGS) entry which is preliminary data.</text>
</comment>
<dbReference type="AlphaFoldDB" id="A0AA88GNZ6"/>
<feature type="transmembrane region" description="Helical" evidence="11">
    <location>
        <begin position="93"/>
        <end position="115"/>
    </location>
</feature>
<keyword evidence="6 11" id="KW-1133">Transmembrane helix</keyword>
<dbReference type="InterPro" id="IPR003689">
    <property type="entry name" value="ZIP"/>
</dbReference>
<feature type="transmembrane region" description="Helical" evidence="11">
    <location>
        <begin position="193"/>
        <end position="212"/>
    </location>
</feature>
<evidence type="ECO:0000256" key="2">
    <source>
        <dbReference type="ARBA" id="ARBA00006939"/>
    </source>
</evidence>
<accession>A0AA88GNZ6</accession>
<dbReference type="PANTHER" id="PTHR11040">
    <property type="entry name" value="ZINC/IRON TRANSPORTER"/>
    <property type="match status" value="1"/>
</dbReference>
<keyword evidence="3" id="KW-1003">Cell membrane</keyword>
<evidence type="ECO:0000256" key="9">
    <source>
        <dbReference type="ARBA" id="ARBA00042540"/>
    </source>
</evidence>
<protein>
    <recommendedName>
        <fullName evidence="8">Zinc transporter ZIP11</fullName>
    </recommendedName>
    <alternativeName>
        <fullName evidence="9">Solute carrier family 39 member 11</fullName>
    </alternativeName>
    <alternativeName>
        <fullName evidence="10">Zrt- and Irt-like protein 11</fullName>
    </alternativeName>
</protein>
<evidence type="ECO:0000256" key="11">
    <source>
        <dbReference type="SAM" id="Phobius"/>
    </source>
</evidence>
<organism evidence="12 13">
    <name type="scientific">Naegleria lovaniensis</name>
    <name type="common">Amoeba</name>
    <dbReference type="NCBI Taxonomy" id="51637"/>
    <lineage>
        <taxon>Eukaryota</taxon>
        <taxon>Discoba</taxon>
        <taxon>Heterolobosea</taxon>
        <taxon>Tetramitia</taxon>
        <taxon>Eutetramitia</taxon>
        <taxon>Vahlkampfiidae</taxon>
        <taxon>Naegleria</taxon>
    </lineage>
</organism>
<dbReference type="Proteomes" id="UP000816034">
    <property type="component" value="Unassembled WGS sequence"/>
</dbReference>
<keyword evidence="13" id="KW-1185">Reference proteome</keyword>
<dbReference type="GO" id="GO:0005886">
    <property type="term" value="C:plasma membrane"/>
    <property type="evidence" value="ECO:0007669"/>
    <property type="project" value="UniProtKB-SubCell"/>
</dbReference>
<evidence type="ECO:0000256" key="6">
    <source>
        <dbReference type="ARBA" id="ARBA00022989"/>
    </source>
</evidence>
<keyword evidence="4 11" id="KW-0812">Transmembrane</keyword>